<proteinExistence type="predicted"/>
<evidence type="ECO:0000313" key="2">
    <source>
        <dbReference type="EMBL" id="GET44060.1"/>
    </source>
</evidence>
<evidence type="ECO:0000313" key="3">
    <source>
        <dbReference type="Proteomes" id="UP001050975"/>
    </source>
</evidence>
<keyword evidence="3" id="KW-1185">Reference proteome</keyword>
<dbReference type="Proteomes" id="UP001050975">
    <property type="component" value="Unassembled WGS sequence"/>
</dbReference>
<reference evidence="2" key="1">
    <citation type="submission" date="2019-10" db="EMBL/GenBank/DDBJ databases">
        <title>Draft genome sequece of Microseira wollei NIES-4236.</title>
        <authorList>
            <person name="Yamaguchi H."/>
            <person name="Suzuki S."/>
            <person name="Kawachi M."/>
        </authorList>
    </citation>
    <scope>NUCLEOTIDE SEQUENCE</scope>
    <source>
        <strain evidence="2">NIES-4236</strain>
    </source>
</reference>
<evidence type="ECO:0000256" key="1">
    <source>
        <dbReference type="SAM" id="Phobius"/>
    </source>
</evidence>
<keyword evidence="1" id="KW-0812">Transmembrane</keyword>
<organism evidence="2 3">
    <name type="scientific">Microseira wollei NIES-4236</name>
    <dbReference type="NCBI Taxonomy" id="2530354"/>
    <lineage>
        <taxon>Bacteria</taxon>
        <taxon>Bacillati</taxon>
        <taxon>Cyanobacteriota</taxon>
        <taxon>Cyanophyceae</taxon>
        <taxon>Oscillatoriophycideae</taxon>
        <taxon>Aerosakkonematales</taxon>
        <taxon>Aerosakkonemataceae</taxon>
        <taxon>Microseira</taxon>
    </lineage>
</organism>
<protein>
    <submittedName>
        <fullName evidence="2">Uncharacterized protein</fullName>
    </submittedName>
</protein>
<gene>
    <name evidence="2" type="ORF">MiSe_88860</name>
</gene>
<accession>A0AAV3XQ37</accession>
<dbReference type="RefSeq" id="WP_226593532.1">
    <property type="nucleotide sequence ID" value="NZ_BLAY01000285.1"/>
</dbReference>
<name>A0AAV3XQ37_9CYAN</name>
<keyword evidence="1" id="KW-0472">Membrane</keyword>
<sequence>MNRQRLFQHSYWSILAYCLVIAIAVMYWGGPISVGGAIAELRIGEGDRSIILSGHQFLCDWQHSRYNVTRCRTLLKRKSLEVEFTLNRPLAGPETCNIKYDGRVFTCKGFNDYRHKTGQVDLYMENSLDLTESDRWWLLLTNPLANIFGNISEIDWSNIEPIVTWVVSILISVGIWLELSRVSVLWATILSLGTLALVRPFVRWLTLLVLILTGHVD</sequence>
<dbReference type="EMBL" id="BLAY01000285">
    <property type="protein sequence ID" value="GET44060.1"/>
    <property type="molecule type" value="Genomic_DNA"/>
</dbReference>
<feature type="transmembrane region" description="Helical" evidence="1">
    <location>
        <begin position="12"/>
        <end position="30"/>
    </location>
</feature>
<dbReference type="AlphaFoldDB" id="A0AAV3XQ37"/>
<comment type="caution">
    <text evidence="2">The sequence shown here is derived from an EMBL/GenBank/DDBJ whole genome shotgun (WGS) entry which is preliminary data.</text>
</comment>
<keyword evidence="1" id="KW-1133">Transmembrane helix</keyword>